<dbReference type="InterPro" id="IPR052910">
    <property type="entry name" value="ABC-Purine-Binding"/>
</dbReference>
<feature type="domain" description="ABC transporter substrate-binding protein PnrA-like" evidence="2">
    <location>
        <begin position="29"/>
        <end position="309"/>
    </location>
</feature>
<dbReference type="PANTHER" id="PTHR43208">
    <property type="entry name" value="ABC TRANSPORTER SUBSTRATE-BINDING PROTEIN"/>
    <property type="match status" value="1"/>
</dbReference>
<sequence length="389" mass="43240">MKRFTVGVLLVFLLCFGFVALGNAQETKIKAGFIYVGPIGDFGWSYAHDQARRIVDDTYPWLETVYVEAVPEGEVEGVIDRLINQEGVDIVVTTSFGFMDGTLSAAQRYPDKIFFHCSGFKRAPNMATYMADFHQVYYLNGVIAGALTKTGKLGYVGAFPIPELKRHINAFALGARRVNPNAQVLVRWLQTSWYDPAGAKEAAESLIAEGVDVLAFTEDSPTVVQVAAEHGLPSFGHYSPMYKFAPNFVASGQLVHWEAIYFDFFAKVYAGLYTPKNLENVDYWWLLREGAVELGADFGMPINPVFEDQLKSTMVNDPIYGEISVYDLVFALLKAMADPEYAFSPFTGPIRDRKGNLRVPEGVRLTMDELITMEWAAEGVVGAWPGEPE</sequence>
<gene>
    <name evidence="3" type="ORF">ENW11_10305</name>
</gene>
<evidence type="ECO:0000259" key="2">
    <source>
        <dbReference type="Pfam" id="PF02608"/>
    </source>
</evidence>
<protein>
    <submittedName>
        <fullName evidence="3">BMP family ABC transporter substrate-binding protein</fullName>
    </submittedName>
</protein>
<accession>A0A7V4TI07</accession>
<dbReference type="Pfam" id="PF02608">
    <property type="entry name" value="Bmp"/>
    <property type="match status" value="1"/>
</dbReference>
<name>A0A7V4TI07_9BACT</name>
<dbReference type="Gene3D" id="3.40.50.2300">
    <property type="match status" value="2"/>
</dbReference>
<dbReference type="AlphaFoldDB" id="A0A7V4TI07"/>
<evidence type="ECO:0000313" key="3">
    <source>
        <dbReference type="EMBL" id="HGY40181.1"/>
    </source>
</evidence>
<dbReference type="RefSeq" id="WP_017873573.1">
    <property type="nucleotide sequence ID" value="NZ_CP187957.1"/>
</dbReference>
<dbReference type="GO" id="GO:0005886">
    <property type="term" value="C:plasma membrane"/>
    <property type="evidence" value="ECO:0007669"/>
    <property type="project" value="InterPro"/>
</dbReference>
<dbReference type="EMBL" id="DTIY01000076">
    <property type="protein sequence ID" value="HGY40181.1"/>
    <property type="molecule type" value="Genomic_DNA"/>
</dbReference>
<organism evidence="3">
    <name type="scientific">Candidatus Caldatribacterium saccharofermentans</name>
    <dbReference type="NCBI Taxonomy" id="1454753"/>
    <lineage>
        <taxon>Bacteria</taxon>
        <taxon>Pseudomonadati</taxon>
        <taxon>Atribacterota</taxon>
        <taxon>Atribacteria</taxon>
        <taxon>Atribacterales</taxon>
        <taxon>Candidatus Caldatribacteriaceae</taxon>
        <taxon>Candidatus Caldatribacterium</taxon>
    </lineage>
</organism>
<proteinExistence type="predicted"/>
<comment type="caution">
    <text evidence="3">The sequence shown here is derived from an EMBL/GenBank/DDBJ whole genome shotgun (WGS) entry which is preliminary data.</text>
</comment>
<evidence type="ECO:0000256" key="1">
    <source>
        <dbReference type="ARBA" id="ARBA00022729"/>
    </source>
</evidence>
<reference evidence="3" key="1">
    <citation type="journal article" date="2020" name="mSystems">
        <title>Genome- and Community-Level Interaction Insights into Carbon Utilization and Element Cycling Functions of Hydrothermarchaeota in Hydrothermal Sediment.</title>
        <authorList>
            <person name="Zhou Z."/>
            <person name="Liu Y."/>
            <person name="Xu W."/>
            <person name="Pan J."/>
            <person name="Luo Z.H."/>
            <person name="Li M."/>
        </authorList>
    </citation>
    <scope>NUCLEOTIDE SEQUENCE [LARGE SCALE GENOMIC DNA]</scope>
    <source>
        <strain evidence="3">SpSt-82</strain>
    </source>
</reference>
<dbReference type="InterPro" id="IPR003760">
    <property type="entry name" value="PnrA-like"/>
</dbReference>
<keyword evidence="1" id="KW-0732">Signal</keyword>
<dbReference type="CDD" id="cd19963">
    <property type="entry name" value="PBP1_BMP-like"/>
    <property type="match status" value="1"/>
</dbReference>
<dbReference type="PANTHER" id="PTHR43208:SF1">
    <property type="entry name" value="ABC TRANSPORTER SUBSTRATE-BINDING PROTEIN"/>
    <property type="match status" value="1"/>
</dbReference>